<proteinExistence type="predicted"/>
<protein>
    <submittedName>
        <fullName evidence="2">Uncharacterized protein</fullName>
    </submittedName>
</protein>
<accession>A0A0D2LXC4</accession>
<reference evidence="2 3" key="1">
    <citation type="journal article" date="2013" name="BMC Genomics">
        <title>Reconstruction of the lipid metabolism for the microalga Monoraphidium neglectum from its genome sequence reveals characteristics suitable for biofuel production.</title>
        <authorList>
            <person name="Bogen C."/>
            <person name="Al-Dilaimi A."/>
            <person name="Albersmeier A."/>
            <person name="Wichmann J."/>
            <person name="Grundmann M."/>
            <person name="Rupp O."/>
            <person name="Lauersen K.J."/>
            <person name="Blifernez-Klassen O."/>
            <person name="Kalinowski J."/>
            <person name="Goesmann A."/>
            <person name="Mussgnug J.H."/>
            <person name="Kruse O."/>
        </authorList>
    </citation>
    <scope>NUCLEOTIDE SEQUENCE [LARGE SCALE GENOMIC DNA]</scope>
    <source>
        <strain evidence="2 3">SAG 48.87</strain>
    </source>
</reference>
<feature type="compositionally biased region" description="Low complexity" evidence="1">
    <location>
        <begin position="106"/>
        <end position="133"/>
    </location>
</feature>
<evidence type="ECO:0000313" key="2">
    <source>
        <dbReference type="EMBL" id="KIY94141.1"/>
    </source>
</evidence>
<dbReference type="RefSeq" id="XP_013893161.1">
    <property type="nucleotide sequence ID" value="XM_014037707.1"/>
</dbReference>
<dbReference type="KEGG" id="mng:MNEG_13821"/>
<dbReference type="Proteomes" id="UP000054498">
    <property type="component" value="Unassembled WGS sequence"/>
</dbReference>
<feature type="region of interest" description="Disordered" evidence="1">
    <location>
        <begin position="66"/>
        <end position="150"/>
    </location>
</feature>
<dbReference type="EMBL" id="KK104287">
    <property type="protein sequence ID" value="KIY94141.1"/>
    <property type="molecule type" value="Genomic_DNA"/>
</dbReference>
<feature type="compositionally biased region" description="Acidic residues" evidence="1">
    <location>
        <begin position="89"/>
        <end position="105"/>
    </location>
</feature>
<dbReference type="GeneID" id="25731322"/>
<gene>
    <name evidence="2" type="ORF">MNEG_13821</name>
</gene>
<evidence type="ECO:0000256" key="1">
    <source>
        <dbReference type="SAM" id="MobiDB-lite"/>
    </source>
</evidence>
<dbReference type="AlphaFoldDB" id="A0A0D2LXC4"/>
<sequence>MEGCSGHAVELAVLTSFDHAADCAVAVYLASTANEEQRLSEEPGQACNAVTFAPAAAGVVPPARRIGKAWTRTRQGSSGGSSVAAADSDGSDDASEGSSESEDDSGGAASGLPMAAKSGAAAAAAGGAVPAGRAPRHRRPVTPQAGAALS</sequence>
<evidence type="ECO:0000313" key="3">
    <source>
        <dbReference type="Proteomes" id="UP000054498"/>
    </source>
</evidence>
<name>A0A0D2LXC4_9CHLO</name>
<keyword evidence="3" id="KW-1185">Reference proteome</keyword>
<organism evidence="2 3">
    <name type="scientific">Monoraphidium neglectum</name>
    <dbReference type="NCBI Taxonomy" id="145388"/>
    <lineage>
        <taxon>Eukaryota</taxon>
        <taxon>Viridiplantae</taxon>
        <taxon>Chlorophyta</taxon>
        <taxon>core chlorophytes</taxon>
        <taxon>Chlorophyceae</taxon>
        <taxon>CS clade</taxon>
        <taxon>Sphaeropleales</taxon>
        <taxon>Selenastraceae</taxon>
        <taxon>Monoraphidium</taxon>
    </lineage>
</organism>